<accession>A0A2P2JAK5</accession>
<proteinExistence type="predicted"/>
<protein>
    <submittedName>
        <fullName evidence="2">Uncharacterized protein</fullName>
    </submittedName>
</protein>
<feature type="compositionally biased region" description="Low complexity" evidence="1">
    <location>
        <begin position="17"/>
        <end position="28"/>
    </location>
</feature>
<reference evidence="2" key="1">
    <citation type="submission" date="2018-02" db="EMBL/GenBank/DDBJ databases">
        <title>Rhizophora mucronata_Transcriptome.</title>
        <authorList>
            <person name="Meera S.P."/>
            <person name="Sreeshan A."/>
            <person name="Augustine A."/>
        </authorList>
    </citation>
    <scope>NUCLEOTIDE SEQUENCE</scope>
    <source>
        <tissue evidence="2">Leaf</tissue>
    </source>
</reference>
<feature type="region of interest" description="Disordered" evidence="1">
    <location>
        <begin position="1"/>
        <end position="31"/>
    </location>
</feature>
<dbReference type="EMBL" id="GGEC01010008">
    <property type="protein sequence ID" value="MBW90491.1"/>
    <property type="molecule type" value="Transcribed_RNA"/>
</dbReference>
<organism evidence="2">
    <name type="scientific">Rhizophora mucronata</name>
    <name type="common">Asiatic mangrove</name>
    <dbReference type="NCBI Taxonomy" id="61149"/>
    <lineage>
        <taxon>Eukaryota</taxon>
        <taxon>Viridiplantae</taxon>
        <taxon>Streptophyta</taxon>
        <taxon>Embryophyta</taxon>
        <taxon>Tracheophyta</taxon>
        <taxon>Spermatophyta</taxon>
        <taxon>Magnoliopsida</taxon>
        <taxon>eudicotyledons</taxon>
        <taxon>Gunneridae</taxon>
        <taxon>Pentapetalae</taxon>
        <taxon>rosids</taxon>
        <taxon>fabids</taxon>
        <taxon>Malpighiales</taxon>
        <taxon>Rhizophoraceae</taxon>
        <taxon>Rhizophora</taxon>
    </lineage>
</organism>
<dbReference type="AlphaFoldDB" id="A0A2P2JAK5"/>
<evidence type="ECO:0000256" key="1">
    <source>
        <dbReference type="SAM" id="MobiDB-lite"/>
    </source>
</evidence>
<evidence type="ECO:0000313" key="2">
    <source>
        <dbReference type="EMBL" id="MBW90491.1"/>
    </source>
</evidence>
<sequence length="46" mass="5395">MFENNWHTNEDPKESKPNTNPPINNSITHGSPTYSIFINYYLPNKE</sequence>
<name>A0A2P2JAK5_RHIMU</name>